<organism evidence="3 4">
    <name type="scientific">Actinomadura rugatobispora</name>
    <dbReference type="NCBI Taxonomy" id="1994"/>
    <lineage>
        <taxon>Bacteria</taxon>
        <taxon>Bacillati</taxon>
        <taxon>Actinomycetota</taxon>
        <taxon>Actinomycetes</taxon>
        <taxon>Streptosporangiales</taxon>
        <taxon>Thermomonosporaceae</taxon>
        <taxon>Actinomadura</taxon>
    </lineage>
</organism>
<dbReference type="EMBL" id="JBHSON010000084">
    <property type="protein sequence ID" value="MFC5752280.1"/>
    <property type="molecule type" value="Genomic_DNA"/>
</dbReference>
<feature type="compositionally biased region" description="Gly residues" evidence="1">
    <location>
        <begin position="120"/>
        <end position="134"/>
    </location>
</feature>
<feature type="region of interest" description="Disordered" evidence="1">
    <location>
        <begin position="1"/>
        <end position="76"/>
    </location>
</feature>
<name>A0ABW1ADC6_9ACTN</name>
<sequence>MTPPVPPARRARPSSALGARETSGVQVRLGTRGGRGQKNRGRDRSRDHAPAVPPRQPPPGWPGDPGPGPGPRPRRRRRKTFAVAGLVSGIAAAALVAGAIVLLPRSTGVEVRPEPQSVGGTSGTGSGTAPGTGSKGRPPRTGTPVEVGTADGSRYRIAAVTAGADDGGVAPQQSSAPVRASSPYIDYVLTNPSRQRVLLDFPGDVFLRRALVAPQARGRCMWQAGVPETMCTPPIRSEVVRTLSGGRLEPGDGGDRYMPPGASYLVRATVDVPVAKGIRRSDLRLYIWKQLYMADRLAKEAPFPR</sequence>
<reference evidence="4" key="1">
    <citation type="journal article" date="2019" name="Int. J. Syst. Evol. Microbiol.">
        <title>The Global Catalogue of Microorganisms (GCM) 10K type strain sequencing project: providing services to taxonomists for standard genome sequencing and annotation.</title>
        <authorList>
            <consortium name="The Broad Institute Genomics Platform"/>
            <consortium name="The Broad Institute Genome Sequencing Center for Infectious Disease"/>
            <person name="Wu L."/>
            <person name="Ma J."/>
        </authorList>
    </citation>
    <scope>NUCLEOTIDE SEQUENCE [LARGE SCALE GENOMIC DNA]</scope>
    <source>
        <strain evidence="4">KCTC 42087</strain>
    </source>
</reference>
<feature type="compositionally biased region" description="Basic and acidic residues" evidence="1">
    <location>
        <begin position="40"/>
        <end position="49"/>
    </location>
</feature>
<dbReference type="Proteomes" id="UP001596074">
    <property type="component" value="Unassembled WGS sequence"/>
</dbReference>
<evidence type="ECO:0000313" key="3">
    <source>
        <dbReference type="EMBL" id="MFC5752280.1"/>
    </source>
</evidence>
<comment type="caution">
    <text evidence="3">The sequence shown here is derived from an EMBL/GenBank/DDBJ whole genome shotgun (WGS) entry which is preliminary data.</text>
</comment>
<proteinExistence type="predicted"/>
<protein>
    <recommendedName>
        <fullName evidence="5">Serine/threonine protein kinase</fullName>
    </recommendedName>
</protein>
<keyword evidence="2" id="KW-1133">Transmembrane helix</keyword>
<keyword evidence="2" id="KW-0472">Membrane</keyword>
<dbReference type="RefSeq" id="WP_378288240.1">
    <property type="nucleotide sequence ID" value="NZ_JBHSON010000084.1"/>
</dbReference>
<evidence type="ECO:0008006" key="5">
    <source>
        <dbReference type="Google" id="ProtNLM"/>
    </source>
</evidence>
<feature type="transmembrane region" description="Helical" evidence="2">
    <location>
        <begin position="81"/>
        <end position="103"/>
    </location>
</feature>
<keyword evidence="2" id="KW-0812">Transmembrane</keyword>
<feature type="compositionally biased region" description="Pro residues" evidence="1">
    <location>
        <begin position="51"/>
        <end position="71"/>
    </location>
</feature>
<evidence type="ECO:0000313" key="4">
    <source>
        <dbReference type="Proteomes" id="UP001596074"/>
    </source>
</evidence>
<evidence type="ECO:0000256" key="1">
    <source>
        <dbReference type="SAM" id="MobiDB-lite"/>
    </source>
</evidence>
<accession>A0ABW1ADC6</accession>
<evidence type="ECO:0000256" key="2">
    <source>
        <dbReference type="SAM" id="Phobius"/>
    </source>
</evidence>
<feature type="region of interest" description="Disordered" evidence="1">
    <location>
        <begin position="109"/>
        <end position="148"/>
    </location>
</feature>
<gene>
    <name evidence="3" type="ORF">ACFPZN_42280</name>
</gene>
<keyword evidence="4" id="KW-1185">Reference proteome</keyword>